<feature type="transmembrane region" description="Helical" evidence="1">
    <location>
        <begin position="273"/>
        <end position="299"/>
    </location>
</feature>
<proteinExistence type="predicted"/>
<evidence type="ECO:0000313" key="3">
    <source>
        <dbReference type="Proteomes" id="UP000683507"/>
    </source>
</evidence>
<protein>
    <recommendedName>
        <fullName evidence="4">ABC transporter permease</fullName>
    </recommendedName>
</protein>
<evidence type="ECO:0000313" key="2">
    <source>
        <dbReference type="EMBL" id="CAG5076881.1"/>
    </source>
</evidence>
<dbReference type="EMBL" id="OU015584">
    <property type="protein sequence ID" value="CAG5076881.1"/>
    <property type="molecule type" value="Genomic_DNA"/>
</dbReference>
<keyword evidence="1" id="KW-1133">Transmembrane helix</keyword>
<dbReference type="Proteomes" id="UP000683507">
    <property type="component" value="Chromosome"/>
</dbReference>
<accession>A0A916NF44</accession>
<evidence type="ECO:0000256" key="1">
    <source>
        <dbReference type="SAM" id="Phobius"/>
    </source>
</evidence>
<keyword evidence="1" id="KW-0472">Membrane</keyword>
<feature type="transmembrane region" description="Helical" evidence="1">
    <location>
        <begin position="12"/>
        <end position="32"/>
    </location>
</feature>
<keyword evidence="3" id="KW-1185">Reference proteome</keyword>
<organism evidence="2 3">
    <name type="scientific">Parvicella tangerina</name>
    <dbReference type="NCBI Taxonomy" id="2829795"/>
    <lineage>
        <taxon>Bacteria</taxon>
        <taxon>Pseudomonadati</taxon>
        <taxon>Bacteroidota</taxon>
        <taxon>Flavobacteriia</taxon>
        <taxon>Flavobacteriales</taxon>
        <taxon>Parvicellaceae</taxon>
        <taxon>Parvicella</taxon>
    </lineage>
</organism>
<name>A0A916NF44_9FLAO</name>
<reference evidence="2" key="1">
    <citation type="submission" date="2021-04" db="EMBL/GenBank/DDBJ databases">
        <authorList>
            <person name="Rodrigo-Torres L."/>
            <person name="Arahal R. D."/>
            <person name="Lucena T."/>
        </authorList>
    </citation>
    <scope>NUCLEOTIDE SEQUENCE</scope>
    <source>
        <strain evidence="2">AS29M-1</strain>
    </source>
</reference>
<dbReference type="RefSeq" id="WP_258540472.1">
    <property type="nucleotide sequence ID" value="NZ_OU015584.1"/>
</dbReference>
<gene>
    <name evidence="2" type="ORF">CRYO30217_00231</name>
</gene>
<evidence type="ECO:0008006" key="4">
    <source>
        <dbReference type="Google" id="ProtNLM"/>
    </source>
</evidence>
<feature type="transmembrane region" description="Helical" evidence="1">
    <location>
        <begin position="370"/>
        <end position="391"/>
    </location>
</feature>
<sequence>MINKAIQKSQKPIVLILSMAGAIIGLSLLMTVTQVLTNLSIVKDGESGAINEQFLVLSKEVSSASTFSGFINQSEDEALFTEEEINDLTSQPFVQDYAPFSSGRNFKVSAKVKLNNGSQGSTLGFIASLPDRFIDVDPDDWQWKEGDDYIPLIMSISFLDMYNHGLSVSMNQPKVSKEIAGSIPIEVTISGNGQSATYMAYIVAFSDRINSALVPYSFLNFANERYGSGTEQQPSQVMIATQNNKDPRITKYLEQHNLVANKEQLRGTIIEKLIMPTLIFSATLCVIIIIMTVLIFMLYGEILIIKSKYDIHVLSLLGFRWKVISAIFNKFFLKIYAIIAGISLVIFFIAKIFLDRIIVNSLAFEDLPIISWQTIMAMLAFLGLFIVINILNTRKYIKRIAKGKV</sequence>
<keyword evidence="1" id="KW-0812">Transmembrane</keyword>
<feature type="transmembrane region" description="Helical" evidence="1">
    <location>
        <begin position="331"/>
        <end position="350"/>
    </location>
</feature>
<dbReference type="KEGG" id="ptan:CRYO30217_00231"/>
<dbReference type="AlphaFoldDB" id="A0A916NF44"/>